<dbReference type="FunFam" id="1.10.10.60:FF:000001">
    <property type="entry name" value="MYB-related transcription factor"/>
    <property type="match status" value="1"/>
</dbReference>
<sequence length="316" mass="35430">MRSPCCDDHNIKKGPWTPEEDQKLIDYINRNGHVNWKSIPKQAGLNRCGKSCRLRWTNYLRSDIKRGHFTEDEERIIIKLHSVLGNKWSRIASHLPGRTDNEIKNFWNTQIRKKLLQMGIDPNTHKPRTDLNHLLNLSQLLSTAQFANPMSIISPWQNNNVQLAQIQLLQNLLQLMNSSTTLLSSGPQNPNLVNLIASSISKPHEGLFNNPLSVPPQAISNESEFNIGAYFEGGFGLNNPETHNKSLGSASLDVKTETIIPALVEASPVQNKSSSTPTSLLSAAVSPADNDFFEDLERFLDDGDGTSDPYWKEILE</sequence>
<feature type="domain" description="HTH myb-type" evidence="6">
    <location>
        <begin position="8"/>
        <end position="64"/>
    </location>
</feature>
<feature type="domain" description="Myb-like" evidence="5">
    <location>
        <begin position="8"/>
        <end position="60"/>
    </location>
</feature>
<dbReference type="AlphaFoldDB" id="A0A7J7CJV4"/>
<dbReference type="PANTHER" id="PTHR47994">
    <property type="entry name" value="F14D16.11-RELATED"/>
    <property type="match status" value="1"/>
</dbReference>
<keyword evidence="8" id="KW-1185">Reference proteome</keyword>
<dbReference type="GO" id="GO:0005634">
    <property type="term" value="C:nucleus"/>
    <property type="evidence" value="ECO:0007669"/>
    <property type="project" value="UniProtKB-SubCell"/>
</dbReference>
<evidence type="ECO:0000256" key="4">
    <source>
        <dbReference type="ARBA" id="ARBA00023242"/>
    </source>
</evidence>
<accession>A0A7J7CJV4</accession>
<dbReference type="PROSITE" id="PS51294">
    <property type="entry name" value="HTH_MYB"/>
    <property type="match status" value="2"/>
</dbReference>
<dbReference type="GO" id="GO:0003677">
    <property type="term" value="F:DNA binding"/>
    <property type="evidence" value="ECO:0007669"/>
    <property type="project" value="UniProtKB-KW"/>
</dbReference>
<dbReference type="PANTHER" id="PTHR47994:SF5">
    <property type="entry name" value="F14D16.11-RELATED"/>
    <property type="match status" value="1"/>
</dbReference>
<dbReference type="Proteomes" id="UP000593562">
    <property type="component" value="Unassembled WGS sequence"/>
</dbReference>
<name>A0A7J7CJV4_TRIWF</name>
<dbReference type="FunFam" id="1.10.10.60:FF:000349">
    <property type="entry name" value="Transcription factor MYB39"/>
    <property type="match status" value="1"/>
</dbReference>
<dbReference type="InParanoid" id="A0A7J7CJV4"/>
<dbReference type="SMART" id="SM00717">
    <property type="entry name" value="SANT"/>
    <property type="match status" value="2"/>
</dbReference>
<dbReference type="EMBL" id="JAAARO010000016">
    <property type="protein sequence ID" value="KAF5734314.1"/>
    <property type="molecule type" value="Genomic_DNA"/>
</dbReference>
<keyword evidence="4" id="KW-0539">Nucleus</keyword>
<comment type="caution">
    <text evidence="7">The sequence shown here is derived from an EMBL/GenBank/DDBJ whole genome shotgun (WGS) entry which is preliminary data.</text>
</comment>
<evidence type="ECO:0000313" key="7">
    <source>
        <dbReference type="EMBL" id="KAF5734314.1"/>
    </source>
</evidence>
<keyword evidence="2" id="KW-0677">Repeat</keyword>
<feature type="domain" description="HTH myb-type" evidence="6">
    <location>
        <begin position="65"/>
        <end position="115"/>
    </location>
</feature>
<dbReference type="InterPro" id="IPR009057">
    <property type="entry name" value="Homeodomain-like_sf"/>
</dbReference>
<dbReference type="PROSITE" id="PS50090">
    <property type="entry name" value="MYB_LIKE"/>
    <property type="match status" value="2"/>
</dbReference>
<evidence type="ECO:0000256" key="1">
    <source>
        <dbReference type="ARBA" id="ARBA00004123"/>
    </source>
</evidence>
<evidence type="ECO:0000313" key="8">
    <source>
        <dbReference type="Proteomes" id="UP000593562"/>
    </source>
</evidence>
<evidence type="ECO:0000256" key="2">
    <source>
        <dbReference type="ARBA" id="ARBA00022737"/>
    </source>
</evidence>
<evidence type="ECO:0000259" key="5">
    <source>
        <dbReference type="PROSITE" id="PS50090"/>
    </source>
</evidence>
<dbReference type="CDD" id="cd00167">
    <property type="entry name" value="SANT"/>
    <property type="match status" value="2"/>
</dbReference>
<reference evidence="7 8" key="1">
    <citation type="journal article" date="2020" name="Nat. Commun.">
        <title>Genome of Tripterygium wilfordii and identification of cytochrome P450 involved in triptolide biosynthesis.</title>
        <authorList>
            <person name="Tu L."/>
            <person name="Su P."/>
            <person name="Zhang Z."/>
            <person name="Gao L."/>
            <person name="Wang J."/>
            <person name="Hu T."/>
            <person name="Zhou J."/>
            <person name="Zhang Y."/>
            <person name="Zhao Y."/>
            <person name="Liu Y."/>
            <person name="Song Y."/>
            <person name="Tong Y."/>
            <person name="Lu Y."/>
            <person name="Yang J."/>
            <person name="Xu C."/>
            <person name="Jia M."/>
            <person name="Peters R.J."/>
            <person name="Huang L."/>
            <person name="Gao W."/>
        </authorList>
    </citation>
    <scope>NUCLEOTIDE SEQUENCE [LARGE SCALE GENOMIC DNA]</scope>
    <source>
        <strain evidence="8">cv. XIE 37</strain>
        <tissue evidence="7">Leaf</tissue>
    </source>
</reference>
<evidence type="ECO:0000259" key="6">
    <source>
        <dbReference type="PROSITE" id="PS51294"/>
    </source>
</evidence>
<organism evidence="7 8">
    <name type="scientific">Tripterygium wilfordii</name>
    <name type="common">Thunder God vine</name>
    <dbReference type="NCBI Taxonomy" id="458696"/>
    <lineage>
        <taxon>Eukaryota</taxon>
        <taxon>Viridiplantae</taxon>
        <taxon>Streptophyta</taxon>
        <taxon>Embryophyta</taxon>
        <taxon>Tracheophyta</taxon>
        <taxon>Spermatophyta</taxon>
        <taxon>Magnoliopsida</taxon>
        <taxon>eudicotyledons</taxon>
        <taxon>Gunneridae</taxon>
        <taxon>Pentapetalae</taxon>
        <taxon>rosids</taxon>
        <taxon>fabids</taxon>
        <taxon>Celastrales</taxon>
        <taxon>Celastraceae</taxon>
        <taxon>Tripterygium</taxon>
    </lineage>
</organism>
<comment type="subcellular location">
    <subcellularLocation>
        <location evidence="1">Nucleus</location>
    </subcellularLocation>
</comment>
<feature type="domain" description="Myb-like" evidence="5">
    <location>
        <begin position="61"/>
        <end position="111"/>
    </location>
</feature>
<keyword evidence="3" id="KW-0238">DNA-binding</keyword>
<dbReference type="Gene3D" id="1.10.10.60">
    <property type="entry name" value="Homeodomain-like"/>
    <property type="match status" value="2"/>
</dbReference>
<proteinExistence type="predicted"/>
<evidence type="ECO:0000256" key="3">
    <source>
        <dbReference type="ARBA" id="ARBA00023125"/>
    </source>
</evidence>
<dbReference type="InterPro" id="IPR001005">
    <property type="entry name" value="SANT/Myb"/>
</dbReference>
<protein>
    <submittedName>
        <fullName evidence="7">Putative Myb domain protein 39</fullName>
    </submittedName>
</protein>
<dbReference type="InterPro" id="IPR015495">
    <property type="entry name" value="Myb_TF_plants"/>
</dbReference>
<dbReference type="SUPFAM" id="SSF46689">
    <property type="entry name" value="Homeodomain-like"/>
    <property type="match status" value="1"/>
</dbReference>
<gene>
    <name evidence="7" type="ORF">HS088_TW16G00762</name>
</gene>
<dbReference type="InterPro" id="IPR017930">
    <property type="entry name" value="Myb_dom"/>
</dbReference>
<dbReference type="Pfam" id="PF00249">
    <property type="entry name" value="Myb_DNA-binding"/>
    <property type="match status" value="2"/>
</dbReference>